<feature type="non-terminal residue" evidence="5">
    <location>
        <position position="1"/>
    </location>
</feature>
<proteinExistence type="predicted"/>
<evidence type="ECO:0000313" key="5">
    <source>
        <dbReference type="EMBL" id="GAG00068.1"/>
    </source>
</evidence>
<reference evidence="5" key="1">
    <citation type="journal article" date="2014" name="Front. Microbiol.">
        <title>High frequency of phylogenetically diverse reductive dehalogenase-homologous genes in deep subseafloor sedimentary metagenomes.</title>
        <authorList>
            <person name="Kawai M."/>
            <person name="Futagami T."/>
            <person name="Toyoda A."/>
            <person name="Takaki Y."/>
            <person name="Nishi S."/>
            <person name="Hori S."/>
            <person name="Arai W."/>
            <person name="Tsubouchi T."/>
            <person name="Morono Y."/>
            <person name="Uchiyama I."/>
            <person name="Ito T."/>
            <person name="Fujiyama A."/>
            <person name="Inagaki F."/>
            <person name="Takami H."/>
        </authorList>
    </citation>
    <scope>NUCLEOTIDE SEQUENCE</scope>
    <source>
        <strain evidence="5">Expedition CK06-06</strain>
    </source>
</reference>
<dbReference type="Pfam" id="PF00884">
    <property type="entry name" value="Sulfatase"/>
    <property type="match status" value="1"/>
</dbReference>
<keyword evidence="2" id="KW-0106">Calcium</keyword>
<evidence type="ECO:0000256" key="1">
    <source>
        <dbReference type="ARBA" id="ARBA00022723"/>
    </source>
</evidence>
<accession>X0UI68</accession>
<evidence type="ECO:0000259" key="4">
    <source>
        <dbReference type="Pfam" id="PF00884"/>
    </source>
</evidence>
<dbReference type="InterPro" id="IPR047115">
    <property type="entry name" value="ARSB"/>
</dbReference>
<dbReference type="InterPro" id="IPR017850">
    <property type="entry name" value="Alkaline_phosphatase_core_sf"/>
</dbReference>
<comment type="caution">
    <text evidence="5">The sequence shown here is derived from an EMBL/GenBank/DDBJ whole genome shotgun (WGS) entry which is preliminary data.</text>
</comment>
<dbReference type="GO" id="GO:0046872">
    <property type="term" value="F:metal ion binding"/>
    <property type="evidence" value="ECO:0007669"/>
    <property type="project" value="UniProtKB-KW"/>
</dbReference>
<dbReference type="GO" id="GO:0008484">
    <property type="term" value="F:sulfuric ester hydrolase activity"/>
    <property type="evidence" value="ECO:0007669"/>
    <property type="project" value="InterPro"/>
</dbReference>
<evidence type="ECO:0000256" key="3">
    <source>
        <dbReference type="ARBA" id="ARBA00023180"/>
    </source>
</evidence>
<feature type="domain" description="Sulfatase N-terminal" evidence="4">
    <location>
        <begin position="4"/>
        <end position="192"/>
    </location>
</feature>
<feature type="non-terminal residue" evidence="5">
    <location>
        <position position="265"/>
    </location>
</feature>
<gene>
    <name evidence="5" type="ORF">S01H1_43374</name>
</gene>
<dbReference type="EMBL" id="BARS01027631">
    <property type="protein sequence ID" value="GAG00068.1"/>
    <property type="molecule type" value="Genomic_DNA"/>
</dbReference>
<dbReference type="Gene3D" id="3.30.1120.10">
    <property type="match status" value="1"/>
</dbReference>
<name>X0UI68_9ZZZZ</name>
<evidence type="ECO:0000256" key="2">
    <source>
        <dbReference type="ARBA" id="ARBA00022837"/>
    </source>
</evidence>
<dbReference type="AlphaFoldDB" id="X0UI68"/>
<sequence>FPRARGFDHHYGHYSALIDYFTHYRDEVLDWHRNGRPVIEEGYSTYLLAGEFERLLDSYDGSKPFFFYIPFNAVHGPKQAPQEVVDKYIQLGHSDPQLAACVECMDIAIGRMVKALAQHGLRDNTLIAFCSDNGGPKSRGNGPLKGWKSAYHEGGIRVLALMNWPGKIKAGTIVTEPLHIVDIYPTFVNLAGGTLDQPLPLDGLDAWATITKAAPSPHDEIVHGPETIRKGDWKLIQGHAEYYNWKAEVTQLYNIAQDPYEQNNL</sequence>
<protein>
    <recommendedName>
        <fullName evidence="4">Sulfatase N-terminal domain-containing protein</fullName>
    </recommendedName>
</protein>
<dbReference type="Gene3D" id="3.40.720.10">
    <property type="entry name" value="Alkaline Phosphatase, subunit A"/>
    <property type="match status" value="1"/>
</dbReference>
<keyword evidence="1" id="KW-0479">Metal-binding</keyword>
<keyword evidence="3" id="KW-0325">Glycoprotein</keyword>
<organism evidence="5">
    <name type="scientific">marine sediment metagenome</name>
    <dbReference type="NCBI Taxonomy" id="412755"/>
    <lineage>
        <taxon>unclassified sequences</taxon>
        <taxon>metagenomes</taxon>
        <taxon>ecological metagenomes</taxon>
    </lineage>
</organism>
<dbReference type="PANTHER" id="PTHR10342">
    <property type="entry name" value="ARYLSULFATASE"/>
    <property type="match status" value="1"/>
</dbReference>
<dbReference type="PANTHER" id="PTHR10342:SF274">
    <property type="entry name" value="ARYLSULFATASE B"/>
    <property type="match status" value="1"/>
</dbReference>
<dbReference type="InterPro" id="IPR000917">
    <property type="entry name" value="Sulfatase_N"/>
</dbReference>
<dbReference type="SUPFAM" id="SSF53649">
    <property type="entry name" value="Alkaline phosphatase-like"/>
    <property type="match status" value="1"/>
</dbReference>